<evidence type="ECO:0000313" key="3">
    <source>
        <dbReference type="Proteomes" id="UP001605036"/>
    </source>
</evidence>
<dbReference type="EMBL" id="JBHFFA010000007">
    <property type="protein sequence ID" value="KAL2611911.1"/>
    <property type="molecule type" value="Genomic_DNA"/>
</dbReference>
<dbReference type="AlphaFoldDB" id="A0ABD1XVH3"/>
<organism evidence="2 3">
    <name type="scientific">Riccia fluitans</name>
    <dbReference type="NCBI Taxonomy" id="41844"/>
    <lineage>
        <taxon>Eukaryota</taxon>
        <taxon>Viridiplantae</taxon>
        <taxon>Streptophyta</taxon>
        <taxon>Embryophyta</taxon>
        <taxon>Marchantiophyta</taxon>
        <taxon>Marchantiopsida</taxon>
        <taxon>Marchantiidae</taxon>
        <taxon>Marchantiales</taxon>
        <taxon>Ricciaceae</taxon>
        <taxon>Riccia</taxon>
    </lineage>
</organism>
<keyword evidence="1" id="KW-0812">Transmembrane</keyword>
<protein>
    <submittedName>
        <fullName evidence="2">Uncharacterized protein</fullName>
    </submittedName>
</protein>
<evidence type="ECO:0000256" key="1">
    <source>
        <dbReference type="SAM" id="Phobius"/>
    </source>
</evidence>
<sequence length="114" mass="13066">MFNPQAFLVLFRRRRLKLSWVEQRRRARRLPLKEHRYHPLWGSFALLMTVARILRGGHARGSVGISCTGTCGIVLGVLFVAFWAVIIFICCLRRKKKEEADELGSNNTSVQPEG</sequence>
<comment type="caution">
    <text evidence="2">The sequence shown here is derived from an EMBL/GenBank/DDBJ whole genome shotgun (WGS) entry which is preliminary data.</text>
</comment>
<dbReference type="Proteomes" id="UP001605036">
    <property type="component" value="Unassembled WGS sequence"/>
</dbReference>
<name>A0ABD1XVH3_9MARC</name>
<proteinExistence type="predicted"/>
<reference evidence="2 3" key="1">
    <citation type="submission" date="2024-09" db="EMBL/GenBank/DDBJ databases">
        <title>Chromosome-scale assembly of Riccia fluitans.</title>
        <authorList>
            <person name="Paukszto L."/>
            <person name="Sawicki J."/>
            <person name="Karawczyk K."/>
            <person name="Piernik-Szablinska J."/>
            <person name="Szczecinska M."/>
            <person name="Mazdziarz M."/>
        </authorList>
    </citation>
    <scope>NUCLEOTIDE SEQUENCE [LARGE SCALE GENOMIC DNA]</scope>
    <source>
        <strain evidence="2">Rf_01</strain>
        <tissue evidence="2">Aerial parts of the thallus</tissue>
    </source>
</reference>
<accession>A0ABD1XVH3</accession>
<evidence type="ECO:0000313" key="2">
    <source>
        <dbReference type="EMBL" id="KAL2611911.1"/>
    </source>
</evidence>
<keyword evidence="1" id="KW-1133">Transmembrane helix</keyword>
<gene>
    <name evidence="2" type="ORF">R1flu_023603</name>
</gene>
<keyword evidence="1" id="KW-0472">Membrane</keyword>
<keyword evidence="3" id="KW-1185">Reference proteome</keyword>
<feature type="transmembrane region" description="Helical" evidence="1">
    <location>
        <begin position="72"/>
        <end position="92"/>
    </location>
</feature>